<comment type="subcellular location">
    <subcellularLocation>
        <location evidence="1">Cell membrane</location>
        <topology evidence="1">Multi-pass membrane protein</topology>
    </subcellularLocation>
</comment>
<feature type="transmembrane region" description="Helical" evidence="7">
    <location>
        <begin position="506"/>
        <end position="528"/>
    </location>
</feature>
<evidence type="ECO:0000256" key="2">
    <source>
        <dbReference type="ARBA" id="ARBA00022475"/>
    </source>
</evidence>
<feature type="transmembrane region" description="Helical" evidence="7">
    <location>
        <begin position="925"/>
        <end position="954"/>
    </location>
</feature>
<dbReference type="Pfam" id="PF02687">
    <property type="entry name" value="FtsX"/>
    <property type="match status" value="1"/>
</dbReference>
<dbReference type="InterPro" id="IPR050250">
    <property type="entry name" value="Macrolide_Exporter_MacB"/>
</dbReference>
<keyword evidence="10" id="KW-1185">Reference proteome</keyword>
<proteinExistence type="inferred from homology"/>
<evidence type="ECO:0000256" key="3">
    <source>
        <dbReference type="ARBA" id="ARBA00022692"/>
    </source>
</evidence>
<dbReference type="AlphaFoldDB" id="A0A9W6NLX5"/>
<dbReference type="PANTHER" id="PTHR30572">
    <property type="entry name" value="MEMBRANE COMPONENT OF TRANSPORTER-RELATED"/>
    <property type="match status" value="1"/>
</dbReference>
<feature type="transmembrane region" description="Helical" evidence="7">
    <location>
        <begin position="334"/>
        <end position="360"/>
    </location>
</feature>
<dbReference type="Proteomes" id="UP001143480">
    <property type="component" value="Unassembled WGS sequence"/>
</dbReference>
<sequence length="1009" mass="104032">MISLLLSMLRARRGQAVVLALLAMFAVAAAVAAPAYLQAVDRSIIAGQAETAAARERSLTISAVVDPRKEGELNFGDVARGVVDLPGFDQVFSGEFPAVGIEPDRVRATRVTYRQDACAHLTVVAGRCLVGSGDVVLGEAAAARLHLAPGDAITLTFATLGGSNSNPTYAPAGAPARLTVVGTYRPADSVETYWGDHAYFAPDSAGRPGEPAFISAATFAAIDHGATNVAVDLTAGPAALSAAALPDTRRRLTELRGRTRNLGSGIVITTGLPNLFERIDASQDLARRSVPAGAAPLLLLAYAVLFIAADYATQGRRPELAVVALRGTRWWTRWWLTLGEGLVALLIGGLAGCVAGQLLVAAVVAWRFPGVGAPVFTLEALRYAPVALLIAVASALVAQRRHLTAPVAGLLRRIRGRGTGWRARAGEAVVAVLAAAATLQLFLAGGSLTGVAVAAPALVIFALALGTARAVTPLARLVGAWALRRGRLATGLAALQLARRPGAQRLILLLVAAVAVLGYAVTATDLAARDRDLAAQIATGAPRVLTVADMDRDQLLRAVRAADPDGKYAMAVVADLPRGRPGEAPRLAVDSTRLAVVPTWLDAYGDPDPAALAARLRPPVRDVGVDLPGRDLAVDATVTGARPDNPIGLTLVFSTKTGRAVADLGVVHNGTGTYSQRVADCAEGCRLVAVHLRNADPTASATRITIVLNAVRTINPPATAAAGAQLAGADRWRASGATLSAAPDGLRITVDAPDGLPNGVWVQPADVPLPLPVATTAPDATISGFDGLDVPVTTAAHLKAVPRLGTAGTLVDLEYAERLATDSGIARAPEVWLGPAAPPDALNRLAAQGLVVVGDSGIADTRARLATQGPALSLWFHVLAGALAVLLAAGGLALVIAVDRRDRRADLAVLRGQGLSRRTAGRVALWTYPALVLASAPPGLATALIAWRLTGWALPVFGEPMPDLPLPHWPTGPAVPLSWLLTLALLVTVAASTARATTTPPRTAHSTAP</sequence>
<feature type="transmembrane region" description="Helical" evidence="7">
    <location>
        <begin position="293"/>
        <end position="313"/>
    </location>
</feature>
<reference evidence="9" key="2">
    <citation type="submission" date="2023-01" db="EMBL/GenBank/DDBJ databases">
        <authorList>
            <person name="Sun Q."/>
            <person name="Evtushenko L."/>
        </authorList>
    </citation>
    <scope>NUCLEOTIDE SEQUENCE</scope>
    <source>
        <strain evidence="9">VKM Ac-1321</strain>
    </source>
</reference>
<dbReference type="InterPro" id="IPR003838">
    <property type="entry name" value="ABC3_permease_C"/>
</dbReference>
<evidence type="ECO:0000256" key="1">
    <source>
        <dbReference type="ARBA" id="ARBA00004651"/>
    </source>
</evidence>
<keyword evidence="3 7" id="KW-0812">Transmembrane</keyword>
<feature type="transmembrane region" description="Helical" evidence="7">
    <location>
        <begin position="874"/>
        <end position="898"/>
    </location>
</feature>
<accession>A0A9W6NLX5</accession>
<feature type="transmembrane region" description="Helical" evidence="7">
    <location>
        <begin position="974"/>
        <end position="994"/>
    </location>
</feature>
<evidence type="ECO:0000313" key="10">
    <source>
        <dbReference type="Proteomes" id="UP001143480"/>
    </source>
</evidence>
<comment type="similarity">
    <text evidence="6">Belongs to the ABC-4 integral membrane protein family.</text>
</comment>
<evidence type="ECO:0000313" key="9">
    <source>
        <dbReference type="EMBL" id="GLL01332.1"/>
    </source>
</evidence>
<evidence type="ECO:0000256" key="7">
    <source>
        <dbReference type="SAM" id="Phobius"/>
    </source>
</evidence>
<evidence type="ECO:0000259" key="8">
    <source>
        <dbReference type="Pfam" id="PF02687"/>
    </source>
</evidence>
<evidence type="ECO:0000256" key="6">
    <source>
        <dbReference type="ARBA" id="ARBA00038076"/>
    </source>
</evidence>
<keyword evidence="4 7" id="KW-1133">Transmembrane helix</keyword>
<keyword evidence="5 7" id="KW-0472">Membrane</keyword>
<evidence type="ECO:0000256" key="4">
    <source>
        <dbReference type="ARBA" id="ARBA00022989"/>
    </source>
</evidence>
<comment type="caution">
    <text evidence="9">The sequence shown here is derived from an EMBL/GenBank/DDBJ whole genome shotgun (WGS) entry which is preliminary data.</text>
</comment>
<dbReference type="RefSeq" id="WP_261964030.1">
    <property type="nucleotide sequence ID" value="NZ_BAAAXA010000003.1"/>
</dbReference>
<keyword evidence="2" id="KW-1003">Cell membrane</keyword>
<feature type="transmembrane region" description="Helical" evidence="7">
    <location>
        <begin position="448"/>
        <end position="468"/>
    </location>
</feature>
<dbReference type="GO" id="GO:0005886">
    <property type="term" value="C:plasma membrane"/>
    <property type="evidence" value="ECO:0007669"/>
    <property type="project" value="TreeGrafter"/>
</dbReference>
<reference evidence="9" key="1">
    <citation type="journal article" date="2014" name="Int. J. Syst. Evol. Microbiol.">
        <title>Complete genome sequence of Corynebacterium casei LMG S-19264T (=DSM 44701T), isolated from a smear-ripened cheese.</title>
        <authorList>
            <consortium name="US DOE Joint Genome Institute (JGI-PGF)"/>
            <person name="Walter F."/>
            <person name="Albersmeier A."/>
            <person name="Kalinowski J."/>
            <person name="Ruckert C."/>
        </authorList>
    </citation>
    <scope>NUCLEOTIDE SEQUENCE</scope>
    <source>
        <strain evidence="9">VKM Ac-1321</strain>
    </source>
</reference>
<feature type="transmembrane region" description="Helical" evidence="7">
    <location>
        <begin position="380"/>
        <end position="398"/>
    </location>
</feature>
<name>A0A9W6NLX5_9ACTN</name>
<dbReference type="PANTHER" id="PTHR30572:SF4">
    <property type="entry name" value="ABC TRANSPORTER PERMEASE YTRF"/>
    <property type="match status" value="1"/>
</dbReference>
<organism evidence="9 10">
    <name type="scientific">Dactylosporangium matsuzakiense</name>
    <dbReference type="NCBI Taxonomy" id="53360"/>
    <lineage>
        <taxon>Bacteria</taxon>
        <taxon>Bacillati</taxon>
        <taxon>Actinomycetota</taxon>
        <taxon>Actinomycetes</taxon>
        <taxon>Micromonosporales</taxon>
        <taxon>Micromonosporaceae</taxon>
        <taxon>Dactylosporangium</taxon>
    </lineage>
</organism>
<protein>
    <recommendedName>
        <fullName evidence="8">ABC3 transporter permease C-terminal domain-containing protein</fullName>
    </recommendedName>
</protein>
<dbReference type="GO" id="GO:0022857">
    <property type="term" value="F:transmembrane transporter activity"/>
    <property type="evidence" value="ECO:0007669"/>
    <property type="project" value="TreeGrafter"/>
</dbReference>
<evidence type="ECO:0000256" key="5">
    <source>
        <dbReference type="ARBA" id="ARBA00023136"/>
    </source>
</evidence>
<feature type="domain" description="ABC3 transporter permease C-terminal" evidence="8">
    <location>
        <begin position="297"/>
        <end position="398"/>
    </location>
</feature>
<dbReference type="EMBL" id="BSFP01000015">
    <property type="protein sequence ID" value="GLL01332.1"/>
    <property type="molecule type" value="Genomic_DNA"/>
</dbReference>
<feature type="transmembrane region" description="Helical" evidence="7">
    <location>
        <begin position="419"/>
        <end position="442"/>
    </location>
</feature>
<gene>
    <name evidence="9" type="ORF">GCM10017581_030730</name>
</gene>